<sequence>MSSTTLAAGSGVELSYIDSGIPKAHDRYTTIIAIHGLCYTNLIFQRINTVAHEKGVRVIAPNRRSFPGSTELSPEDFDILTKGGTDEQRDTLIQARSHEIATFIDNAIQTLGLSPISDDGKSGGIVLLGWSIGAALALAAIAHSTTLPVEVRDRLSKHIRSLVLYEAAPIVLGFPAPAQSGWAPLVNPSIPESLRLPSFAQWSTAYFDHGDLTKRDLDSLSWVVVSTLSPPTIYNIPETQLKEMQRYGPEAIGDRDFLFSFAKQFKASYRKAFYDPEILEAFPKMKLTYITGDKTCAFGLAGLWALQDDEKEAGGKKPVDYRVIPGVNHFWHWDDPEKALEGFIA</sequence>
<dbReference type="OrthoDB" id="3251587at2759"/>
<dbReference type="Proteomes" id="UP000717328">
    <property type="component" value="Unassembled WGS sequence"/>
</dbReference>
<reference evidence="2" key="1">
    <citation type="submission" date="2021-02" db="EMBL/GenBank/DDBJ databases">
        <authorList>
            <person name="Nieuwenhuis M."/>
            <person name="Van De Peppel L.J.J."/>
        </authorList>
    </citation>
    <scope>NUCLEOTIDE SEQUENCE</scope>
    <source>
        <strain evidence="2">D49</strain>
    </source>
</reference>
<dbReference type="AlphaFoldDB" id="A0A9P7GIS1"/>
<name>A0A9P7GIS1_9AGAR</name>
<dbReference type="InterPro" id="IPR000073">
    <property type="entry name" value="AB_hydrolase_1"/>
</dbReference>
<reference evidence="2" key="2">
    <citation type="submission" date="2021-10" db="EMBL/GenBank/DDBJ databases">
        <title>Phylogenomics reveals ancestral predisposition of the termite-cultivated fungus Termitomyces towards a domesticated lifestyle.</title>
        <authorList>
            <person name="Auxier B."/>
            <person name="Grum-Grzhimaylo A."/>
            <person name="Cardenas M.E."/>
            <person name="Lodge J.D."/>
            <person name="Laessoe T."/>
            <person name="Pedersen O."/>
            <person name="Smith M.E."/>
            <person name="Kuyper T.W."/>
            <person name="Franco-Molano E.A."/>
            <person name="Baroni T.J."/>
            <person name="Aanen D.K."/>
        </authorList>
    </citation>
    <scope>NUCLEOTIDE SEQUENCE</scope>
    <source>
        <strain evidence="2">D49</strain>
    </source>
</reference>
<protein>
    <recommendedName>
        <fullName evidence="1">AB hydrolase-1 domain-containing protein</fullName>
    </recommendedName>
</protein>
<dbReference type="SUPFAM" id="SSF53474">
    <property type="entry name" value="alpha/beta-Hydrolases"/>
    <property type="match status" value="1"/>
</dbReference>
<accession>A0A9P7GIS1</accession>
<gene>
    <name evidence="2" type="ORF">H0H81_008781</name>
</gene>
<dbReference type="InterPro" id="IPR029058">
    <property type="entry name" value="AB_hydrolase_fold"/>
</dbReference>
<proteinExistence type="predicted"/>
<feature type="domain" description="AB hydrolase-1" evidence="1">
    <location>
        <begin position="31"/>
        <end position="338"/>
    </location>
</feature>
<evidence type="ECO:0000313" key="2">
    <source>
        <dbReference type="EMBL" id="KAG5651399.1"/>
    </source>
</evidence>
<organism evidence="2 3">
    <name type="scientific">Sphagnurus paluster</name>
    <dbReference type="NCBI Taxonomy" id="117069"/>
    <lineage>
        <taxon>Eukaryota</taxon>
        <taxon>Fungi</taxon>
        <taxon>Dikarya</taxon>
        <taxon>Basidiomycota</taxon>
        <taxon>Agaricomycotina</taxon>
        <taxon>Agaricomycetes</taxon>
        <taxon>Agaricomycetidae</taxon>
        <taxon>Agaricales</taxon>
        <taxon>Tricholomatineae</taxon>
        <taxon>Lyophyllaceae</taxon>
        <taxon>Sphagnurus</taxon>
    </lineage>
</organism>
<dbReference type="Pfam" id="PF12697">
    <property type="entry name" value="Abhydrolase_6"/>
    <property type="match status" value="1"/>
</dbReference>
<comment type="caution">
    <text evidence="2">The sequence shown here is derived from an EMBL/GenBank/DDBJ whole genome shotgun (WGS) entry which is preliminary data.</text>
</comment>
<evidence type="ECO:0000259" key="1">
    <source>
        <dbReference type="Pfam" id="PF12697"/>
    </source>
</evidence>
<dbReference type="EMBL" id="JABCKI010000249">
    <property type="protein sequence ID" value="KAG5651399.1"/>
    <property type="molecule type" value="Genomic_DNA"/>
</dbReference>
<keyword evidence="3" id="KW-1185">Reference proteome</keyword>
<dbReference type="Gene3D" id="3.40.50.1820">
    <property type="entry name" value="alpha/beta hydrolase"/>
    <property type="match status" value="1"/>
</dbReference>
<evidence type="ECO:0000313" key="3">
    <source>
        <dbReference type="Proteomes" id="UP000717328"/>
    </source>
</evidence>